<evidence type="ECO:0000313" key="1">
    <source>
        <dbReference type="EMBL" id="UYV80627.1"/>
    </source>
</evidence>
<dbReference type="Proteomes" id="UP001235939">
    <property type="component" value="Chromosome 19"/>
</dbReference>
<gene>
    <name evidence="1" type="ORF">LAZ67_19001077</name>
</gene>
<evidence type="ECO:0008006" key="3">
    <source>
        <dbReference type="Google" id="ProtNLM"/>
    </source>
</evidence>
<protein>
    <recommendedName>
        <fullName evidence="3">Ribosomal protein S10</fullName>
    </recommendedName>
</protein>
<organism evidence="1 2">
    <name type="scientific">Cordylochernes scorpioides</name>
    <dbReference type="NCBI Taxonomy" id="51811"/>
    <lineage>
        <taxon>Eukaryota</taxon>
        <taxon>Metazoa</taxon>
        <taxon>Ecdysozoa</taxon>
        <taxon>Arthropoda</taxon>
        <taxon>Chelicerata</taxon>
        <taxon>Arachnida</taxon>
        <taxon>Pseudoscorpiones</taxon>
        <taxon>Cheliferoidea</taxon>
        <taxon>Chernetidae</taxon>
        <taxon>Cordylochernes</taxon>
    </lineage>
</organism>
<keyword evidence="2" id="KW-1185">Reference proteome</keyword>
<name>A0ABY6LKA0_9ARAC</name>
<dbReference type="EMBL" id="CP092881">
    <property type="protein sequence ID" value="UYV80627.1"/>
    <property type="molecule type" value="Genomic_DNA"/>
</dbReference>
<sequence>MNENLPIQQKIQKILLRYRATPLANGKSPAEMYLNRQIQIKFVVMLPYQEEKSQQLIQPRTRCLQVGEHVQTKFTINNKPLGNLQNFINSLSWRNGDLLRAPYRSTSEIGNGKEKGHIR</sequence>
<proteinExistence type="predicted"/>
<evidence type="ECO:0000313" key="2">
    <source>
        <dbReference type="Proteomes" id="UP001235939"/>
    </source>
</evidence>
<accession>A0ABY6LKA0</accession>
<reference evidence="1 2" key="1">
    <citation type="submission" date="2022-01" db="EMBL/GenBank/DDBJ databases">
        <title>A chromosomal length assembly of Cordylochernes scorpioides.</title>
        <authorList>
            <person name="Zeh D."/>
            <person name="Zeh J."/>
        </authorList>
    </citation>
    <scope>NUCLEOTIDE SEQUENCE [LARGE SCALE GENOMIC DNA]</scope>
    <source>
        <strain evidence="1">IN4F17</strain>
        <tissue evidence="1">Whole Body</tissue>
    </source>
</reference>